<dbReference type="KEGG" id="sbat:G4Z16_09655"/>
<evidence type="ECO:0000313" key="3">
    <source>
        <dbReference type="Proteomes" id="UP000595046"/>
    </source>
</evidence>
<sequence length="306" mass="31780">MRIDMTGEAGDPGRPNEDYASAALPSSGQGGALVVLDGVTPPQDEAGCTHGVPWFTARLGGALLELATARRDLTLRACLSEAISRTAAGHVSTCDLSHRRTPQATVVAARWDEESVEHLVLSDSALLVEHPHGSVTPVLDSRLGELPPHISSLRSRVRALPEGSAERGAARAEYVSAVEALRNAPGGEGFYTAAADPAVASLAVTGTAPRAGVRALLALTDGAARWSQTFRLGDWSALLGLVRKEGSAALVARVREAERADPHGSAYPRGKTHDDASVVFAELGPAARAAGPPALRPLRSPRPTGS</sequence>
<evidence type="ECO:0008006" key="4">
    <source>
        <dbReference type="Google" id="ProtNLM"/>
    </source>
</evidence>
<keyword evidence="3" id="KW-1185">Reference proteome</keyword>
<evidence type="ECO:0000256" key="1">
    <source>
        <dbReference type="SAM" id="MobiDB-lite"/>
    </source>
</evidence>
<dbReference type="RefSeq" id="WP_197350450.1">
    <property type="nucleotide sequence ID" value="NZ_CP048882.1"/>
</dbReference>
<evidence type="ECO:0000313" key="2">
    <source>
        <dbReference type="EMBL" id="QPP06620.1"/>
    </source>
</evidence>
<protein>
    <recommendedName>
        <fullName evidence="4">Integrase</fullName>
    </recommendedName>
</protein>
<organism evidence="2 3">
    <name type="scientific">Streptomyces bathyalis</name>
    <dbReference type="NCBI Taxonomy" id="2710756"/>
    <lineage>
        <taxon>Bacteria</taxon>
        <taxon>Bacillati</taxon>
        <taxon>Actinomycetota</taxon>
        <taxon>Actinomycetes</taxon>
        <taxon>Kitasatosporales</taxon>
        <taxon>Streptomycetaceae</taxon>
        <taxon>Streptomyces</taxon>
    </lineage>
</organism>
<gene>
    <name evidence="2" type="ORF">G4Z16_09655</name>
</gene>
<feature type="region of interest" description="Disordered" evidence="1">
    <location>
        <begin position="283"/>
        <end position="306"/>
    </location>
</feature>
<dbReference type="AlphaFoldDB" id="A0A7T1T578"/>
<dbReference type="Proteomes" id="UP000595046">
    <property type="component" value="Chromosome"/>
</dbReference>
<feature type="region of interest" description="Disordered" evidence="1">
    <location>
        <begin position="1"/>
        <end position="24"/>
    </location>
</feature>
<proteinExistence type="predicted"/>
<name>A0A7T1T578_9ACTN</name>
<dbReference type="EMBL" id="CP048882">
    <property type="protein sequence ID" value="QPP06620.1"/>
    <property type="molecule type" value="Genomic_DNA"/>
</dbReference>
<reference evidence="3" key="1">
    <citation type="submission" date="2020-02" db="EMBL/GenBank/DDBJ databases">
        <title>Streptomyces sp. ASO4wet.</title>
        <authorList>
            <person name="Risdian C."/>
            <person name="Landwehr W."/>
            <person name="Schupp P."/>
            <person name="Wink J."/>
        </authorList>
    </citation>
    <scope>NUCLEOTIDE SEQUENCE [LARGE SCALE GENOMIC DNA]</scope>
    <source>
        <strain evidence="3">ASO4wet</strain>
    </source>
</reference>
<accession>A0A7T1T578</accession>